<evidence type="ECO:0000259" key="1">
    <source>
        <dbReference type="PROSITE" id="PS50404"/>
    </source>
</evidence>
<dbReference type="GO" id="GO:0016740">
    <property type="term" value="F:transferase activity"/>
    <property type="evidence" value="ECO:0007669"/>
    <property type="project" value="UniProtKB-KW"/>
</dbReference>
<accession>A6GAY5</accession>
<dbReference type="Pfam" id="PF13409">
    <property type="entry name" value="GST_N_2"/>
    <property type="match status" value="1"/>
</dbReference>
<keyword evidence="2" id="KW-0808">Transferase</keyword>
<dbReference type="SFLD" id="SFLDG00358">
    <property type="entry name" value="Main_(cytGST)"/>
    <property type="match status" value="1"/>
</dbReference>
<dbReference type="SUPFAM" id="SSF52833">
    <property type="entry name" value="Thioredoxin-like"/>
    <property type="match status" value="1"/>
</dbReference>
<organism evidence="2 3">
    <name type="scientific">Plesiocystis pacifica SIR-1</name>
    <dbReference type="NCBI Taxonomy" id="391625"/>
    <lineage>
        <taxon>Bacteria</taxon>
        <taxon>Pseudomonadati</taxon>
        <taxon>Myxococcota</taxon>
        <taxon>Polyangia</taxon>
        <taxon>Nannocystales</taxon>
        <taxon>Nannocystaceae</taxon>
        <taxon>Plesiocystis</taxon>
    </lineage>
</organism>
<feature type="domain" description="GST N-terminal" evidence="1">
    <location>
        <begin position="1"/>
        <end position="85"/>
    </location>
</feature>
<dbReference type="InterPro" id="IPR004045">
    <property type="entry name" value="Glutathione_S-Trfase_N"/>
</dbReference>
<keyword evidence="3" id="KW-1185">Reference proteome</keyword>
<dbReference type="PROSITE" id="PS50404">
    <property type="entry name" value="GST_NTER"/>
    <property type="match status" value="1"/>
</dbReference>
<dbReference type="Pfam" id="PF13410">
    <property type="entry name" value="GST_C_2"/>
    <property type="match status" value="1"/>
</dbReference>
<dbReference type="CDD" id="cd03207">
    <property type="entry name" value="GST_C_8"/>
    <property type="match status" value="1"/>
</dbReference>
<dbReference type="CDD" id="cd03046">
    <property type="entry name" value="GST_N_GTT1_like"/>
    <property type="match status" value="1"/>
</dbReference>
<gene>
    <name evidence="2" type="ORF">PPSIR1_13190</name>
</gene>
<dbReference type="Gene3D" id="3.40.30.10">
    <property type="entry name" value="Glutaredoxin"/>
    <property type="match status" value="1"/>
</dbReference>
<dbReference type="InterPro" id="IPR036282">
    <property type="entry name" value="Glutathione-S-Trfase_C_sf"/>
</dbReference>
<dbReference type="RefSeq" id="WP_006973876.1">
    <property type="nucleotide sequence ID" value="NZ_ABCS01000054.1"/>
</dbReference>
<dbReference type="OrthoDB" id="5740960at2"/>
<dbReference type="InterPro" id="IPR040079">
    <property type="entry name" value="Glutathione_S-Trfase"/>
</dbReference>
<dbReference type="EMBL" id="ABCS01000054">
    <property type="protein sequence ID" value="EDM76970.1"/>
    <property type="molecule type" value="Genomic_DNA"/>
</dbReference>
<dbReference type="PANTHER" id="PTHR44051:SF21">
    <property type="entry name" value="GLUTATHIONE S-TRANSFERASE FAMILY PROTEIN"/>
    <property type="match status" value="1"/>
</dbReference>
<sequence>MALNLHYHPHSRAAGIVWALEELGLDYALTFVDFPSGANQRDAFRALNPMGKIPTLVETRDEQTVVVTEAAAIALYLGDRYGLGTLAPAPDDPARADYLRWSFYSPSVIEPGAMAQAAGWEFKAGSAGWGTYANMLDTIEAAIGDGPFLLGERFTMADVVFGGTVRWMTAFGMLEKRPSYVRYVEALDARPAYQRSEAVHAEQREQHGL</sequence>
<proteinExistence type="predicted"/>
<evidence type="ECO:0000313" key="2">
    <source>
        <dbReference type="EMBL" id="EDM76970.1"/>
    </source>
</evidence>
<evidence type="ECO:0000313" key="3">
    <source>
        <dbReference type="Proteomes" id="UP000005801"/>
    </source>
</evidence>
<dbReference type="Gene3D" id="1.20.1050.10">
    <property type="match status" value="1"/>
</dbReference>
<dbReference type="SFLD" id="SFLDG01150">
    <property type="entry name" value="Main.1:_Beta-like"/>
    <property type="match status" value="1"/>
</dbReference>
<dbReference type="AlphaFoldDB" id="A6GAY5"/>
<dbReference type="SUPFAM" id="SSF47616">
    <property type="entry name" value="GST C-terminal domain-like"/>
    <property type="match status" value="1"/>
</dbReference>
<dbReference type="PANTHER" id="PTHR44051">
    <property type="entry name" value="GLUTATHIONE S-TRANSFERASE-RELATED"/>
    <property type="match status" value="1"/>
</dbReference>
<dbReference type="InterPro" id="IPR036249">
    <property type="entry name" value="Thioredoxin-like_sf"/>
</dbReference>
<name>A6GAY5_9BACT</name>
<comment type="caution">
    <text evidence="2">The sequence shown here is derived from an EMBL/GenBank/DDBJ whole genome shotgun (WGS) entry which is preliminary data.</text>
</comment>
<dbReference type="STRING" id="391625.PPSIR1_13190"/>
<dbReference type="SFLD" id="SFLDS00019">
    <property type="entry name" value="Glutathione_Transferase_(cytos"/>
    <property type="match status" value="1"/>
</dbReference>
<dbReference type="Proteomes" id="UP000005801">
    <property type="component" value="Unassembled WGS sequence"/>
</dbReference>
<reference evidence="2 3" key="1">
    <citation type="submission" date="2007-06" db="EMBL/GenBank/DDBJ databases">
        <authorList>
            <person name="Shimkets L."/>
            <person name="Ferriera S."/>
            <person name="Johnson J."/>
            <person name="Kravitz S."/>
            <person name="Beeson K."/>
            <person name="Sutton G."/>
            <person name="Rogers Y.-H."/>
            <person name="Friedman R."/>
            <person name="Frazier M."/>
            <person name="Venter J.C."/>
        </authorList>
    </citation>
    <scope>NUCLEOTIDE SEQUENCE [LARGE SCALE GENOMIC DNA]</scope>
    <source>
        <strain evidence="2 3">SIR-1</strain>
    </source>
</reference>
<dbReference type="eggNOG" id="COG0625">
    <property type="taxonomic scope" value="Bacteria"/>
</dbReference>
<protein>
    <submittedName>
        <fullName evidence="2">Glutathione S-transferase</fullName>
    </submittedName>
</protein>